<feature type="domain" description="Vitellogenin" evidence="3">
    <location>
        <begin position="1"/>
        <end position="631"/>
    </location>
</feature>
<dbReference type="SMART" id="SM01169">
    <property type="entry name" value="DUF1943"/>
    <property type="match status" value="1"/>
</dbReference>
<dbReference type="InterPro" id="IPR001846">
    <property type="entry name" value="VWF_type-D"/>
</dbReference>
<accession>A0A9Q0RUU8</accession>
<dbReference type="InterPro" id="IPR050733">
    <property type="entry name" value="Vitellogenin/Apolipophorin"/>
</dbReference>
<dbReference type="Pfam" id="PF01347">
    <property type="entry name" value="Vitellogenin_N"/>
    <property type="match status" value="1"/>
</dbReference>
<dbReference type="Gene3D" id="2.30.230.10">
    <property type="entry name" value="Lipovitellin, beta-sheet shell regions, chain A"/>
    <property type="match status" value="1"/>
</dbReference>
<dbReference type="EMBL" id="WJQU01000004">
    <property type="protein sequence ID" value="KAJ6635020.1"/>
    <property type="molecule type" value="Genomic_DNA"/>
</dbReference>
<dbReference type="InterPro" id="IPR001747">
    <property type="entry name" value="Vitellogenin_N"/>
</dbReference>
<name>A0A9Q0RUU8_9DIPT</name>
<evidence type="ECO:0000259" key="4">
    <source>
        <dbReference type="PROSITE" id="PS51233"/>
    </source>
</evidence>
<keyword evidence="1" id="KW-0732">Signal</keyword>
<gene>
    <name evidence="5" type="primary">vit-6_1</name>
    <name evidence="5" type="ORF">Bhyg_13602</name>
</gene>
<dbReference type="SUPFAM" id="SSF56968">
    <property type="entry name" value="Lipovitellin-phosvitin complex, beta-sheet shell regions"/>
    <property type="match status" value="2"/>
</dbReference>
<dbReference type="SUPFAM" id="SSF48431">
    <property type="entry name" value="Lipovitellin-phosvitin complex, superhelical domain"/>
    <property type="match status" value="1"/>
</dbReference>
<evidence type="ECO:0000313" key="6">
    <source>
        <dbReference type="Proteomes" id="UP001151699"/>
    </source>
</evidence>
<dbReference type="Pfam" id="PF00094">
    <property type="entry name" value="VWD"/>
    <property type="match status" value="1"/>
</dbReference>
<dbReference type="Gene3D" id="1.25.10.20">
    <property type="entry name" value="Vitellinogen, superhelical"/>
    <property type="match status" value="1"/>
</dbReference>
<dbReference type="PANTHER" id="PTHR23345">
    <property type="entry name" value="VITELLOGENIN-RELATED"/>
    <property type="match status" value="1"/>
</dbReference>
<dbReference type="SMART" id="SM00638">
    <property type="entry name" value="LPD_N"/>
    <property type="match status" value="1"/>
</dbReference>
<reference evidence="5" key="1">
    <citation type="submission" date="2022-07" db="EMBL/GenBank/DDBJ databases">
        <authorList>
            <person name="Trinca V."/>
            <person name="Uliana J.V.C."/>
            <person name="Torres T.T."/>
            <person name="Ward R.J."/>
            <person name="Monesi N."/>
        </authorList>
    </citation>
    <scope>NUCLEOTIDE SEQUENCE</scope>
    <source>
        <strain evidence="5">HSMRA1968</strain>
        <tissue evidence="5">Whole embryos</tissue>
    </source>
</reference>
<dbReference type="InterPro" id="IPR011030">
    <property type="entry name" value="Lipovitellin_superhlx_dom"/>
</dbReference>
<protein>
    <submittedName>
        <fullName evidence="5">Vitellogenin-6</fullName>
    </submittedName>
</protein>
<dbReference type="PROSITE" id="PS51211">
    <property type="entry name" value="VITELLOGENIN"/>
    <property type="match status" value="1"/>
</dbReference>
<keyword evidence="6" id="KW-1185">Reference proteome</keyword>
<comment type="caution">
    <text evidence="5">The sequence shown here is derived from an EMBL/GenBank/DDBJ whole genome shotgun (WGS) entry which is preliminary data.</text>
</comment>
<dbReference type="Proteomes" id="UP001151699">
    <property type="component" value="Chromosome C"/>
</dbReference>
<organism evidence="5 6">
    <name type="scientific">Pseudolycoriella hygida</name>
    <dbReference type="NCBI Taxonomy" id="35572"/>
    <lineage>
        <taxon>Eukaryota</taxon>
        <taxon>Metazoa</taxon>
        <taxon>Ecdysozoa</taxon>
        <taxon>Arthropoda</taxon>
        <taxon>Hexapoda</taxon>
        <taxon>Insecta</taxon>
        <taxon>Pterygota</taxon>
        <taxon>Neoptera</taxon>
        <taxon>Endopterygota</taxon>
        <taxon>Diptera</taxon>
        <taxon>Nematocera</taxon>
        <taxon>Sciaroidea</taxon>
        <taxon>Sciaridae</taxon>
        <taxon>Pseudolycoriella</taxon>
    </lineage>
</organism>
<comment type="caution">
    <text evidence="2">Lacks conserved residue(s) required for the propagation of feature annotation.</text>
</comment>
<evidence type="ECO:0000256" key="2">
    <source>
        <dbReference type="PROSITE-ProRule" id="PRU00557"/>
    </source>
</evidence>
<evidence type="ECO:0000259" key="3">
    <source>
        <dbReference type="PROSITE" id="PS51211"/>
    </source>
</evidence>
<dbReference type="PANTHER" id="PTHR23345:SF33">
    <property type="entry name" value="CROSSVEINLESS D"/>
    <property type="match status" value="1"/>
</dbReference>
<dbReference type="InterPro" id="IPR015255">
    <property type="entry name" value="Vitellinogen_open_b-sht"/>
</dbReference>
<feature type="domain" description="VWFD" evidence="4">
    <location>
        <begin position="1231"/>
        <end position="1393"/>
    </location>
</feature>
<dbReference type="InterPro" id="IPR015819">
    <property type="entry name" value="Lipid_transp_b-sht_shell"/>
</dbReference>
<dbReference type="PROSITE" id="PS51233">
    <property type="entry name" value="VWFD"/>
    <property type="match status" value="1"/>
</dbReference>
<sequence length="1393" mass="158776">MYEYVGQVMVGARASIDDENTSPPQPTGWKVRGTLKLQRRDDSTIAAALAVEKVILNNSGQVFYQNKEILPFYNPFKIVIKQDVVSHLQFKEKDPIWSINLKKAVASAIQVQGDGPGAFVVNEPSINGNCTTEYYISNKDGYLSVRKTPELNSCNKVGGIHFQRSNIPLNPCEFDFQQNVIVGNEAQYNLAPQDDKYYLNTAFVKGITMAHTFESTGEAQYVSSELQLTYLKESEIVNVLDVDTEMSPIFYGLEFDNPLTDSTGGRQIENPVKLVKRTNALLISLADSLESVHLKFDEPYDGTVAETLKVMGKMNFDCLQKLYQEIDIGTSYRQETVRNIFLELVPRIGTNAAVLLTRDLIVNNRVKSTTAVQLLVSLPFHIAELSAELVTQCEVLLNIGPDRPDVKQSAVLTFATLVHNAYVGRKIPDKVFEKYVKKYFELFMNGFDYEQKMIYLQGLSNLQLTKVADYLDPIIRDETQNEDTRFLAIWATMPLAHTRAEKAYETYWPILENRNASLPLRVAAFKMLLLSNPTPARLINLNKMMQDETNMHLLNFYRTTILSISGTTYPCYQHLKRIVSYILRHIPQAPASRYWVTGNYIYDYRHNQYGIGAILQTDLIGDEQTNLPGIFVFKFDTEALGKFTGQHTLYIKARGLTDAIRKRFEKAVPNLSNKVRTLLNSLELPVVSTTPLHLEVVVQIEGKSVVSYFLNEKTFANLTDGDLFNRINFILLSNSHINMQTVRWPFMLQYSMPTVLGTPAGVTIQTTVFSSLRGNITQDMTSSKITRSNQIDARYNSYAVCKSETYNPFLNLDHTVHREQGFLVYIPINNELQLHDMILSFSFYGPANLTAGFALRSRSLTTIKGLVLQTDATPFSEINYSVHSSDVEKSLFQPVQQFDREIKDLGLNFTTEVNTVHFGNHLSLLMNSDIQYNTRMFSDNLIFDHLVPIVGMFQLNSIHIGNDKQFSFLMHNKESTRIDGQLAITWKEFDLNLNHKINNKIFHAWQVTAKVSEIEDSNKVKIVSMVKRIDSEKQQWKMCFEGIYEPLVFLKNPHTFHGSTVFGENQLNKKCPKDKSRIDMTVIYGTDNHALEIYNDRTLDGVGVCPREFLRFDPPPNLSFCQSKPYRPITSIAELTAQLKFLNMPTPFNSIVHRIERVISIFSSLDNMPNLKDELNITFKAPYNNPDFQLSINDEDFLLPNFNKYFEIFDHFDDVKFKSGSYWSHRYGFERMCSLINSNITTFDDAVLNITSISKDNCWVLLAADCSDQSRLSVFVKPKPNNGSFAVKVYVGDDVIEYDPQDNVEQIMIINDENKFKLNALDSKDVSLLTTLTHMKISFNEEHLLVLETEYSLAIQYNLNDMLTLSVLSFYKGQICGLCAPEPIKDSSYNLCV</sequence>
<proteinExistence type="predicted"/>
<dbReference type="InterPro" id="IPR015816">
    <property type="entry name" value="Vitellinogen_b-sht_N"/>
</dbReference>
<evidence type="ECO:0000313" key="5">
    <source>
        <dbReference type="EMBL" id="KAJ6635020.1"/>
    </source>
</evidence>
<dbReference type="GO" id="GO:0005319">
    <property type="term" value="F:lipid transporter activity"/>
    <property type="evidence" value="ECO:0007669"/>
    <property type="project" value="InterPro"/>
</dbReference>
<dbReference type="OrthoDB" id="5956066at2759"/>
<evidence type="ECO:0000256" key="1">
    <source>
        <dbReference type="ARBA" id="ARBA00022729"/>
    </source>
</evidence>
<dbReference type="Pfam" id="PF09172">
    <property type="entry name" value="Vit_open_b-sht"/>
    <property type="match status" value="1"/>
</dbReference>